<keyword evidence="7" id="KW-0547">Nucleotide-binding</keyword>
<keyword evidence="11" id="KW-0902">Two-component regulatory system</keyword>
<evidence type="ECO:0000256" key="3">
    <source>
        <dbReference type="ARBA" id="ARBA00012438"/>
    </source>
</evidence>
<dbReference type="SMART" id="SM00304">
    <property type="entry name" value="HAMP"/>
    <property type="match status" value="1"/>
</dbReference>
<evidence type="ECO:0000259" key="15">
    <source>
        <dbReference type="SMART" id="SM00387"/>
    </source>
</evidence>
<evidence type="ECO:0000256" key="5">
    <source>
        <dbReference type="ARBA" id="ARBA00022679"/>
    </source>
</evidence>
<dbReference type="GO" id="GO:0004673">
    <property type="term" value="F:protein histidine kinase activity"/>
    <property type="evidence" value="ECO:0007669"/>
    <property type="project" value="UniProtKB-EC"/>
</dbReference>
<dbReference type="EMBL" id="UPHL01000029">
    <property type="protein sequence ID" value="VAZ82333.1"/>
    <property type="molecule type" value="Genomic_DNA"/>
</dbReference>
<evidence type="ECO:0000256" key="10">
    <source>
        <dbReference type="ARBA" id="ARBA00022989"/>
    </source>
</evidence>
<dbReference type="GO" id="GO:0000160">
    <property type="term" value="P:phosphorelay signal transduction system"/>
    <property type="evidence" value="ECO:0007669"/>
    <property type="project" value="UniProtKB-KW"/>
</dbReference>
<feature type="domain" description="HAMP" evidence="14">
    <location>
        <begin position="391"/>
        <end position="457"/>
    </location>
</feature>
<feature type="domain" description="Histidine kinase/HSP90-like ATPase" evidence="15">
    <location>
        <begin position="569"/>
        <end position="684"/>
    </location>
</feature>
<dbReference type="Pfam" id="PF02518">
    <property type="entry name" value="HATPase_c"/>
    <property type="match status" value="1"/>
</dbReference>
<evidence type="ECO:0000256" key="6">
    <source>
        <dbReference type="ARBA" id="ARBA00022692"/>
    </source>
</evidence>
<evidence type="ECO:0000256" key="13">
    <source>
        <dbReference type="SAM" id="Phobius"/>
    </source>
</evidence>
<dbReference type="SUPFAM" id="SSF55874">
    <property type="entry name" value="ATPase domain of HSP90 chaperone/DNA topoisomerase II/histidine kinase"/>
    <property type="match status" value="1"/>
</dbReference>
<dbReference type="SMART" id="SM00387">
    <property type="entry name" value="HATPase_c"/>
    <property type="match status" value="1"/>
</dbReference>
<dbReference type="Gene3D" id="3.30.565.10">
    <property type="entry name" value="Histidine kinase-like ATPase, C-terminal domain"/>
    <property type="match status" value="1"/>
</dbReference>
<evidence type="ECO:0000313" key="18">
    <source>
        <dbReference type="Proteomes" id="UP000271464"/>
    </source>
</evidence>
<evidence type="ECO:0000256" key="1">
    <source>
        <dbReference type="ARBA" id="ARBA00000085"/>
    </source>
</evidence>
<keyword evidence="9" id="KW-0067">ATP-binding</keyword>
<keyword evidence="4" id="KW-0597">Phosphoprotein</keyword>
<keyword evidence="10 13" id="KW-1133">Transmembrane helix</keyword>
<evidence type="ECO:0000256" key="11">
    <source>
        <dbReference type="ARBA" id="ARBA00023012"/>
    </source>
</evidence>
<keyword evidence="13" id="KW-0472">Membrane</keyword>
<sequence>MFTAEPVILVGLPGVCVGSQLPGRAEQGRKFDESLVSANATNQGCGRLPGRNNVTMFARPTTPVAAVPPEVRGARPRPARRRPAAWSLSNWPVGWKVVAIAVVPLLLATVFGVLRIDAAMANSGNLRLAAARANVIPAITKYMSALDVALLASSTGRDVEGAKKNFTARKYELQSRLADTDVIPDVRSGVNTLLNGGQALLDKVLENSIGLRDRITTYAPLLLTAENAINTSVRVDSEQIRAQVQGLSRAVGARGQMTMQEILVTRGADLPEPQLRTSMITLAGTEPSTLFGMSEVLGVGSPDAKNLQQQLLTRMAIMSDPASELVDNPELLRSIKVTDGIAEQVIKDATASVTNSVQTQATARRDAAIRDAVLVLAAITIALVVVLLVARALVRPLRVLRDGALKVAHTDLEGEIARVRAGAEPQPQPLAVYTTEEIGQVAHAVDELHTQALLLAGDEARLRLLVNDMFETMSRRSRSLVDQQLSLIDRLERNEQDPDRLDSLFRLDHLAARLRRNSANLLVLAGAEISRERREPVALPTVVSAAVSEVEDYRRVAVGGVADCKVIGAAAGSVIHLLAELIDNALSYSPPTTTVRVSAVRGSAGGVLLRIADCGLGMTDSDRRIANMRLQSGGEVTPDNARHMGLFVVGRLAARHGIRVGLRGPSTGEAGNGTTAEVYLPVAVLAGEAAASQAGAPAPTPRPFIINPPTREPAPDPAATASHQNGADKPVPAVTLLPRRKPGSSGITDIPAQPAGQQPRARRELKTPWWETQHETQHEAQHEAQRDARHDARHETQRDARQAPAQLPPTKQATASDTSAFFAQRSTAAGARPADSPPTPSVPAGPVDDDVIYQRMLSEMLGDPRELAASPDLDWRSVWDRGWSAAAQAQDQPVESRTDHGLPVRTPGARLVPGAAEPEPGGGPQPGRQPPAAAAVRDPDAVRASIGSHFGGVHTGRAHARTTSQEADQQ</sequence>
<evidence type="ECO:0000313" key="19">
    <source>
        <dbReference type="Proteomes" id="UP000279331"/>
    </source>
</evidence>
<evidence type="ECO:0000256" key="9">
    <source>
        <dbReference type="ARBA" id="ARBA00022840"/>
    </source>
</evidence>
<evidence type="ECO:0000256" key="2">
    <source>
        <dbReference type="ARBA" id="ARBA00004370"/>
    </source>
</evidence>
<feature type="compositionally biased region" description="Basic and acidic residues" evidence="12">
    <location>
        <begin position="761"/>
        <end position="801"/>
    </location>
</feature>
<dbReference type="EMBL" id="UPHM01000018">
    <property type="protein sequence ID" value="VAZ89093.1"/>
    <property type="molecule type" value="Genomic_DNA"/>
</dbReference>
<evidence type="ECO:0000256" key="8">
    <source>
        <dbReference type="ARBA" id="ARBA00022777"/>
    </source>
</evidence>
<accession>A0AB38UPA6</accession>
<dbReference type="InterPro" id="IPR003594">
    <property type="entry name" value="HATPase_dom"/>
</dbReference>
<evidence type="ECO:0000259" key="14">
    <source>
        <dbReference type="SMART" id="SM00304"/>
    </source>
</evidence>
<dbReference type="Proteomes" id="UP000271464">
    <property type="component" value="Unassembled WGS sequence"/>
</dbReference>
<dbReference type="Gene3D" id="6.10.340.10">
    <property type="match status" value="1"/>
</dbReference>
<keyword evidence="8" id="KW-0418">Kinase</keyword>
<dbReference type="InterPro" id="IPR003660">
    <property type="entry name" value="HAMP_dom"/>
</dbReference>
<feature type="region of interest" description="Disordered" evidence="12">
    <location>
        <begin position="886"/>
        <end position="970"/>
    </location>
</feature>
<proteinExistence type="predicted"/>
<dbReference type="Proteomes" id="UP000279331">
    <property type="component" value="Unassembled WGS sequence"/>
</dbReference>
<feature type="transmembrane region" description="Helical" evidence="13">
    <location>
        <begin position="372"/>
        <end position="394"/>
    </location>
</feature>
<name>A0AB38UPA6_9MYCO</name>
<dbReference type="GO" id="GO:0005524">
    <property type="term" value="F:ATP binding"/>
    <property type="evidence" value="ECO:0007669"/>
    <property type="project" value="UniProtKB-KW"/>
</dbReference>
<keyword evidence="6 13" id="KW-0812">Transmembrane</keyword>
<organism evidence="16 19">
    <name type="scientific">Mycobacterium persicum</name>
    <dbReference type="NCBI Taxonomy" id="1487726"/>
    <lineage>
        <taxon>Bacteria</taxon>
        <taxon>Bacillati</taxon>
        <taxon>Actinomycetota</taxon>
        <taxon>Actinomycetes</taxon>
        <taxon>Mycobacteriales</taxon>
        <taxon>Mycobacteriaceae</taxon>
        <taxon>Mycobacterium</taxon>
    </lineage>
</organism>
<gene>
    <name evidence="16" type="ORF">LAUMK42_01140</name>
    <name evidence="17" type="ORF">LAUMK4_00930</name>
</gene>
<dbReference type="PANTHER" id="PTHR44936:SF9">
    <property type="entry name" value="SENSOR PROTEIN CREC"/>
    <property type="match status" value="1"/>
</dbReference>
<feature type="region of interest" description="Disordered" evidence="12">
    <location>
        <begin position="693"/>
        <end position="848"/>
    </location>
</feature>
<dbReference type="GO" id="GO:0016020">
    <property type="term" value="C:membrane"/>
    <property type="evidence" value="ECO:0007669"/>
    <property type="project" value="UniProtKB-SubCell"/>
</dbReference>
<comment type="subcellular location">
    <subcellularLocation>
        <location evidence="2">Membrane</location>
    </subcellularLocation>
</comment>
<feature type="compositionally biased region" description="Polar residues" evidence="12">
    <location>
        <begin position="961"/>
        <end position="970"/>
    </location>
</feature>
<keyword evidence="5" id="KW-0808">Transferase</keyword>
<dbReference type="InterPro" id="IPR036890">
    <property type="entry name" value="HATPase_C_sf"/>
</dbReference>
<dbReference type="InterPro" id="IPR050980">
    <property type="entry name" value="2C_sensor_his_kinase"/>
</dbReference>
<protein>
    <recommendedName>
        <fullName evidence="3">histidine kinase</fullName>
        <ecNumber evidence="3">2.7.13.3</ecNumber>
    </recommendedName>
</protein>
<reference evidence="18 19" key="1">
    <citation type="submission" date="2018-09" db="EMBL/GenBank/DDBJ databases">
        <authorList>
            <person name="Tagini F."/>
        </authorList>
    </citation>
    <scope>NUCLEOTIDE SEQUENCE [LARGE SCALE GENOMIC DNA]</scope>
    <source>
        <strain evidence="17 18">MK4</strain>
        <strain evidence="16 19">MK42</strain>
    </source>
</reference>
<feature type="compositionally biased region" description="Polar residues" evidence="12">
    <location>
        <begin position="809"/>
        <end position="827"/>
    </location>
</feature>
<keyword evidence="18" id="KW-1185">Reference proteome</keyword>
<evidence type="ECO:0000256" key="12">
    <source>
        <dbReference type="SAM" id="MobiDB-lite"/>
    </source>
</evidence>
<dbReference type="AlphaFoldDB" id="A0AB38UPA6"/>
<evidence type="ECO:0000313" key="16">
    <source>
        <dbReference type="EMBL" id="VAZ82333.1"/>
    </source>
</evidence>
<comment type="caution">
    <text evidence="16">The sequence shown here is derived from an EMBL/GenBank/DDBJ whole genome shotgun (WGS) entry which is preliminary data.</text>
</comment>
<dbReference type="PANTHER" id="PTHR44936">
    <property type="entry name" value="SENSOR PROTEIN CREC"/>
    <property type="match status" value="1"/>
</dbReference>
<evidence type="ECO:0000256" key="7">
    <source>
        <dbReference type="ARBA" id="ARBA00022741"/>
    </source>
</evidence>
<evidence type="ECO:0000313" key="17">
    <source>
        <dbReference type="EMBL" id="VAZ89093.1"/>
    </source>
</evidence>
<dbReference type="EC" id="2.7.13.3" evidence="3"/>
<feature type="transmembrane region" description="Helical" evidence="13">
    <location>
        <begin position="93"/>
        <end position="114"/>
    </location>
</feature>
<comment type="catalytic activity">
    <reaction evidence="1">
        <text>ATP + protein L-histidine = ADP + protein N-phospho-L-histidine.</text>
        <dbReference type="EC" id="2.7.13.3"/>
    </reaction>
</comment>
<evidence type="ECO:0000256" key="4">
    <source>
        <dbReference type="ARBA" id="ARBA00022553"/>
    </source>
</evidence>